<protein>
    <submittedName>
        <fullName evidence="1">Uncharacterized protein</fullName>
    </submittedName>
</protein>
<dbReference type="EMBL" id="JAWZYT010002592">
    <property type="protein sequence ID" value="KAK4303376.1"/>
    <property type="molecule type" value="Genomic_DNA"/>
</dbReference>
<name>A0AAE1P8W6_9EUCA</name>
<organism evidence="1 2">
    <name type="scientific">Petrolisthes manimaculis</name>
    <dbReference type="NCBI Taxonomy" id="1843537"/>
    <lineage>
        <taxon>Eukaryota</taxon>
        <taxon>Metazoa</taxon>
        <taxon>Ecdysozoa</taxon>
        <taxon>Arthropoda</taxon>
        <taxon>Crustacea</taxon>
        <taxon>Multicrustacea</taxon>
        <taxon>Malacostraca</taxon>
        <taxon>Eumalacostraca</taxon>
        <taxon>Eucarida</taxon>
        <taxon>Decapoda</taxon>
        <taxon>Pleocyemata</taxon>
        <taxon>Anomura</taxon>
        <taxon>Galatheoidea</taxon>
        <taxon>Porcellanidae</taxon>
        <taxon>Petrolisthes</taxon>
    </lineage>
</organism>
<reference evidence="1" key="1">
    <citation type="submission" date="2023-11" db="EMBL/GenBank/DDBJ databases">
        <title>Genome assemblies of two species of porcelain crab, Petrolisthes cinctipes and Petrolisthes manimaculis (Anomura: Porcellanidae).</title>
        <authorList>
            <person name="Angst P."/>
        </authorList>
    </citation>
    <scope>NUCLEOTIDE SEQUENCE</scope>
    <source>
        <strain evidence="1">PB745_02</strain>
        <tissue evidence="1">Gill</tissue>
    </source>
</reference>
<evidence type="ECO:0000313" key="1">
    <source>
        <dbReference type="EMBL" id="KAK4303376.1"/>
    </source>
</evidence>
<dbReference type="Proteomes" id="UP001292094">
    <property type="component" value="Unassembled WGS sequence"/>
</dbReference>
<gene>
    <name evidence="1" type="ORF">Pmani_024604</name>
</gene>
<accession>A0AAE1P8W6</accession>
<evidence type="ECO:0000313" key="2">
    <source>
        <dbReference type="Proteomes" id="UP001292094"/>
    </source>
</evidence>
<keyword evidence="2" id="KW-1185">Reference proteome</keyword>
<dbReference type="AlphaFoldDB" id="A0AAE1P8W6"/>
<proteinExistence type="predicted"/>
<comment type="caution">
    <text evidence="1">The sequence shown here is derived from an EMBL/GenBank/DDBJ whole genome shotgun (WGS) entry which is preliminary data.</text>
</comment>
<sequence>MSDLTQSLKSTRNAPEATLKKTITSIDSNYTLEAKFNTIPQVDSSSLSNTLTQSRLVNLPRPMNKV</sequence>